<dbReference type="EMBL" id="SDMP01000010">
    <property type="protein sequence ID" value="RYR34341.1"/>
    <property type="molecule type" value="Genomic_DNA"/>
</dbReference>
<evidence type="ECO:0000313" key="2">
    <source>
        <dbReference type="EMBL" id="RYR34341.1"/>
    </source>
</evidence>
<dbReference type="Proteomes" id="UP000289738">
    <property type="component" value="Chromosome A10"/>
</dbReference>
<name>A0A445B6R3_ARAHY</name>
<feature type="region of interest" description="Disordered" evidence="1">
    <location>
        <begin position="44"/>
        <end position="73"/>
    </location>
</feature>
<keyword evidence="3" id="KW-1185">Reference proteome</keyword>
<comment type="caution">
    <text evidence="2">The sequence shown here is derived from an EMBL/GenBank/DDBJ whole genome shotgun (WGS) entry which is preliminary data.</text>
</comment>
<organism evidence="2 3">
    <name type="scientific">Arachis hypogaea</name>
    <name type="common">Peanut</name>
    <dbReference type="NCBI Taxonomy" id="3818"/>
    <lineage>
        <taxon>Eukaryota</taxon>
        <taxon>Viridiplantae</taxon>
        <taxon>Streptophyta</taxon>
        <taxon>Embryophyta</taxon>
        <taxon>Tracheophyta</taxon>
        <taxon>Spermatophyta</taxon>
        <taxon>Magnoliopsida</taxon>
        <taxon>eudicotyledons</taxon>
        <taxon>Gunneridae</taxon>
        <taxon>Pentapetalae</taxon>
        <taxon>rosids</taxon>
        <taxon>fabids</taxon>
        <taxon>Fabales</taxon>
        <taxon>Fabaceae</taxon>
        <taxon>Papilionoideae</taxon>
        <taxon>50 kb inversion clade</taxon>
        <taxon>dalbergioids sensu lato</taxon>
        <taxon>Dalbergieae</taxon>
        <taxon>Pterocarpus clade</taxon>
        <taxon>Arachis</taxon>
    </lineage>
</organism>
<accession>A0A445B6R3</accession>
<gene>
    <name evidence="2" type="ORF">Ahy_A10g049155</name>
</gene>
<sequence>MSKDDSGGAIKEDSIKAIVESQFENNRLECVGQQVEQIENIEPSHHHYDEPPSYYEPFPQNDESFHPHQPPMDDILGVLVQGQEVMKRDVQNFMAALDAGSSLRVCPGMFFQVDVPAPWRLARAARVSFMVDCGGALVSDLSQTNAWTAFRIKIMNNLNP</sequence>
<reference evidence="2 3" key="1">
    <citation type="submission" date="2019-01" db="EMBL/GenBank/DDBJ databases">
        <title>Sequencing of cultivated peanut Arachis hypogaea provides insights into genome evolution and oil improvement.</title>
        <authorList>
            <person name="Chen X."/>
        </authorList>
    </citation>
    <scope>NUCLEOTIDE SEQUENCE [LARGE SCALE GENOMIC DNA]</scope>
    <source>
        <strain evidence="3">cv. Fuhuasheng</strain>
        <tissue evidence="2">Leaves</tissue>
    </source>
</reference>
<evidence type="ECO:0000313" key="3">
    <source>
        <dbReference type="Proteomes" id="UP000289738"/>
    </source>
</evidence>
<evidence type="ECO:0000256" key="1">
    <source>
        <dbReference type="SAM" id="MobiDB-lite"/>
    </source>
</evidence>
<proteinExistence type="predicted"/>
<dbReference type="AlphaFoldDB" id="A0A445B6R3"/>
<protein>
    <submittedName>
        <fullName evidence="2">Uncharacterized protein</fullName>
    </submittedName>
</protein>